<protein>
    <submittedName>
        <fullName evidence="1">Uncharacterized protein</fullName>
    </submittedName>
</protein>
<keyword evidence="2" id="KW-1185">Reference proteome</keyword>
<accession>A0ACC2W5X0</accession>
<reference evidence="1" key="1">
    <citation type="submission" date="2023-04" db="EMBL/GenBank/DDBJ databases">
        <title>Draft Genome sequencing of Naganishia species isolated from polar environments using Oxford Nanopore Technology.</title>
        <authorList>
            <person name="Leo P."/>
            <person name="Venkateswaran K."/>
        </authorList>
    </citation>
    <scope>NUCLEOTIDE SEQUENCE</scope>
    <source>
        <strain evidence="1">MNA-CCFEE 5261</strain>
    </source>
</reference>
<name>A0ACC2W5X0_9TREE</name>
<sequence length="489" mass="52392">MDVKEEDDGSMVGLIAPRPPTLIVSAEPQEERTNIRPQSLTFPVPKPGDPIADAMSVLAIPRLQPGASTPGHHKAHGKHRKLVQGPSVKGTRELWVFSCQDQGGGLLIESHRHSHSQHHTPPAEVEVDITAGSHDVLIHTHSHPTSPPYSADPPQRSLGDRRSASTIGVNQQQGDQPHTVVEVYPPAAHTTPAPRIPYHAHRFPRTPVMRPSPSPAEPSVGLDRSTPPMRFGRPFGGPNSFVDIPPIPIIDYHSFMKDRDPHPSQKQHEHPLHEIPNPAPAPASGNSATEVIRPSPADVQDLPDSITHEVDDPNDYHRNNRGQRPSMSIANQVTAYRKVEPPADPADKNGQYALPPDYNARVEKDRLQREKEAERMQAKITAAAGGVPPLGMMPGPFGLGMGVARPPPLMGMVPGMGMGAPLMVGRMLGFRPPLMGLGAGLGGPLGQPMGGGLGMFNPNALPGRFGRDVLGRDFAGPGGLGESSARPEL</sequence>
<evidence type="ECO:0000313" key="1">
    <source>
        <dbReference type="EMBL" id="KAJ9107125.1"/>
    </source>
</evidence>
<proteinExistence type="predicted"/>
<organism evidence="1 2">
    <name type="scientific">Naganishia cerealis</name>
    <dbReference type="NCBI Taxonomy" id="610337"/>
    <lineage>
        <taxon>Eukaryota</taxon>
        <taxon>Fungi</taxon>
        <taxon>Dikarya</taxon>
        <taxon>Basidiomycota</taxon>
        <taxon>Agaricomycotina</taxon>
        <taxon>Tremellomycetes</taxon>
        <taxon>Filobasidiales</taxon>
        <taxon>Filobasidiaceae</taxon>
        <taxon>Naganishia</taxon>
    </lineage>
</organism>
<gene>
    <name evidence="1" type="ORF">QFC19_002785</name>
</gene>
<dbReference type="Proteomes" id="UP001241377">
    <property type="component" value="Unassembled WGS sequence"/>
</dbReference>
<comment type="caution">
    <text evidence="1">The sequence shown here is derived from an EMBL/GenBank/DDBJ whole genome shotgun (WGS) entry which is preliminary data.</text>
</comment>
<evidence type="ECO:0000313" key="2">
    <source>
        <dbReference type="Proteomes" id="UP001241377"/>
    </source>
</evidence>
<dbReference type="EMBL" id="JASBWR010000025">
    <property type="protein sequence ID" value="KAJ9107125.1"/>
    <property type="molecule type" value="Genomic_DNA"/>
</dbReference>